<evidence type="ECO:0000256" key="3">
    <source>
        <dbReference type="ARBA" id="ARBA00022692"/>
    </source>
</evidence>
<dbReference type="Pfam" id="PF01943">
    <property type="entry name" value="Polysacc_synt"/>
    <property type="match status" value="1"/>
</dbReference>
<feature type="transmembrane region" description="Helical" evidence="6">
    <location>
        <begin position="48"/>
        <end position="68"/>
    </location>
</feature>
<organism evidence="7 8">
    <name type="scientific">Wenyingzhuangia gilva</name>
    <dbReference type="NCBI Taxonomy" id="3057677"/>
    <lineage>
        <taxon>Bacteria</taxon>
        <taxon>Pseudomonadati</taxon>
        <taxon>Bacteroidota</taxon>
        <taxon>Flavobacteriia</taxon>
        <taxon>Flavobacteriales</taxon>
        <taxon>Flavobacteriaceae</taxon>
        <taxon>Wenyingzhuangia</taxon>
    </lineage>
</organism>
<protein>
    <submittedName>
        <fullName evidence="7">Oligosaccharide flippase family protein</fullName>
    </submittedName>
</protein>
<reference evidence="7" key="1">
    <citation type="submission" date="2023-07" db="EMBL/GenBank/DDBJ databases">
        <title>Wenyingzhuangia sp. chi5 genome sequencing and assembly.</title>
        <authorList>
            <person name="Park S."/>
        </authorList>
    </citation>
    <scope>NUCLEOTIDE SEQUENCE</scope>
    <source>
        <strain evidence="7">Chi5</strain>
    </source>
</reference>
<feature type="transmembrane region" description="Helical" evidence="6">
    <location>
        <begin position="369"/>
        <end position="391"/>
    </location>
</feature>
<dbReference type="PANTHER" id="PTHR30250">
    <property type="entry name" value="PST FAMILY PREDICTED COLANIC ACID TRANSPORTER"/>
    <property type="match status" value="1"/>
</dbReference>
<dbReference type="Proteomes" id="UP001168642">
    <property type="component" value="Unassembled WGS sequence"/>
</dbReference>
<feature type="transmembrane region" description="Helical" evidence="6">
    <location>
        <begin position="224"/>
        <end position="240"/>
    </location>
</feature>
<evidence type="ECO:0000256" key="6">
    <source>
        <dbReference type="SAM" id="Phobius"/>
    </source>
</evidence>
<keyword evidence="5 6" id="KW-0472">Membrane</keyword>
<evidence type="ECO:0000313" key="7">
    <source>
        <dbReference type="EMBL" id="MDO3693862.1"/>
    </source>
</evidence>
<dbReference type="PANTHER" id="PTHR30250:SF11">
    <property type="entry name" value="O-ANTIGEN TRANSPORTER-RELATED"/>
    <property type="match status" value="1"/>
</dbReference>
<keyword evidence="4 6" id="KW-1133">Transmembrane helix</keyword>
<keyword evidence="8" id="KW-1185">Reference proteome</keyword>
<feature type="transmembrane region" description="Helical" evidence="6">
    <location>
        <begin position="337"/>
        <end position="357"/>
    </location>
</feature>
<proteinExistence type="predicted"/>
<feature type="transmembrane region" description="Helical" evidence="6">
    <location>
        <begin position="12"/>
        <end position="33"/>
    </location>
</feature>
<feature type="transmembrane region" description="Helical" evidence="6">
    <location>
        <begin position="451"/>
        <end position="468"/>
    </location>
</feature>
<feature type="transmembrane region" description="Helical" evidence="6">
    <location>
        <begin position="152"/>
        <end position="169"/>
    </location>
</feature>
<keyword evidence="2" id="KW-1003">Cell membrane</keyword>
<evidence type="ECO:0000256" key="4">
    <source>
        <dbReference type="ARBA" id="ARBA00022989"/>
    </source>
</evidence>
<feature type="transmembrane region" description="Helical" evidence="6">
    <location>
        <begin position="397"/>
        <end position="416"/>
    </location>
</feature>
<comment type="subcellular location">
    <subcellularLocation>
        <location evidence="1">Cell membrane</location>
        <topology evidence="1">Multi-pass membrane protein</topology>
    </subcellularLocation>
</comment>
<evidence type="ECO:0000256" key="5">
    <source>
        <dbReference type="ARBA" id="ARBA00023136"/>
    </source>
</evidence>
<feature type="transmembrane region" description="Helical" evidence="6">
    <location>
        <begin position="260"/>
        <end position="280"/>
    </location>
</feature>
<keyword evidence="3 6" id="KW-0812">Transmembrane</keyword>
<feature type="transmembrane region" description="Helical" evidence="6">
    <location>
        <begin position="301"/>
        <end position="325"/>
    </location>
</feature>
<dbReference type="InterPro" id="IPR050833">
    <property type="entry name" value="Poly_Biosynth_Transport"/>
</dbReference>
<name>A0ABT8VPH2_9FLAO</name>
<gene>
    <name evidence="7" type="ORF">QVZ41_03240</name>
</gene>
<evidence type="ECO:0000256" key="1">
    <source>
        <dbReference type="ARBA" id="ARBA00004651"/>
    </source>
</evidence>
<dbReference type="RefSeq" id="WP_302883111.1">
    <property type="nucleotide sequence ID" value="NZ_JAUMIT010000001.1"/>
</dbReference>
<dbReference type="EMBL" id="JAUMIT010000001">
    <property type="protein sequence ID" value="MDO3693862.1"/>
    <property type="molecule type" value="Genomic_DNA"/>
</dbReference>
<evidence type="ECO:0000256" key="2">
    <source>
        <dbReference type="ARBA" id="ARBA00022475"/>
    </source>
</evidence>
<feature type="transmembrane region" description="Helical" evidence="6">
    <location>
        <begin position="80"/>
        <end position="101"/>
    </location>
</feature>
<feature type="transmembrane region" description="Helical" evidence="6">
    <location>
        <begin position="121"/>
        <end position="140"/>
    </location>
</feature>
<feature type="transmembrane region" description="Helical" evidence="6">
    <location>
        <begin position="189"/>
        <end position="212"/>
    </location>
</feature>
<comment type="caution">
    <text evidence="7">The sequence shown here is derived from an EMBL/GenBank/DDBJ whole genome shotgun (WGS) entry which is preliminary data.</text>
</comment>
<feature type="transmembrane region" description="Helical" evidence="6">
    <location>
        <begin position="428"/>
        <end position="445"/>
    </location>
</feature>
<dbReference type="InterPro" id="IPR002797">
    <property type="entry name" value="Polysacc_synth"/>
</dbReference>
<accession>A0ABT8VPH2</accession>
<sequence length="481" mass="55233">MSTLKSFLKNTFIYGIAAVLPKAVNVFLVGLHTKTLENTSQYNEITEFYVWAAYFNVLLTFGMETTFFRFFNSEKDKNNVLSTSFCAVAIVTFCLLTPLFIFSETIASFIDIKETLHFRTLVGVLLFDTLVVIPFAYLRVKNKALNYAIFKVLNVSVFAFFNILFLWYLPKKEINTSLNWYPTSSKGGYVYLSNLLASGLTFLMVLPMFLKFKLKIDFSLLKKMLKYGWPILIAGIAYITNENLDKLILPRFLNESIAGAYAGTYKLGVFMSLFIMAFKLGAEPFFFNVSHKENARETYAIILKWFTVLGAFIVLTIVAYIDFFAHLLLKKPEYFETLAIVPIILLANLLLGIYNNLSVWYKNTNQTKYGMYFSILGGILTIIGLLIFVPLFGYMGAAWVTFFVYAMMMITSYLYGQKHYKTPYEVSKILSLFLLITALCFISFYVLRGQIMINTILLIATFALVLFSERDFIKQRFLKSK</sequence>
<evidence type="ECO:0000313" key="8">
    <source>
        <dbReference type="Proteomes" id="UP001168642"/>
    </source>
</evidence>